<reference evidence="2" key="1">
    <citation type="submission" date="2021-01" db="EMBL/GenBank/DDBJ databases">
        <title>Caligus Genome Assembly.</title>
        <authorList>
            <person name="Gallardo-Escarate C."/>
        </authorList>
    </citation>
    <scope>NUCLEOTIDE SEQUENCE [LARGE SCALE GENOMIC DNA]</scope>
</reference>
<dbReference type="EMBL" id="CP045898">
    <property type="protein sequence ID" value="QQP40076.1"/>
    <property type="molecule type" value="Genomic_DNA"/>
</dbReference>
<accession>A0A7T8JZM3</accession>
<sequence>MSKNRQDLANISLSRPSVTERVEELSSYLHSLLNEKIKSFVAFSIALDESTDVTDTAQLAILFVEWMIP</sequence>
<dbReference type="PANTHER" id="PTHR45913:SF11">
    <property type="entry name" value="EPM2A-INTERACTING PROTEIN 1"/>
    <property type="match status" value="1"/>
</dbReference>
<organism evidence="1 2">
    <name type="scientific">Caligus rogercresseyi</name>
    <name type="common">Sea louse</name>
    <dbReference type="NCBI Taxonomy" id="217165"/>
    <lineage>
        <taxon>Eukaryota</taxon>
        <taxon>Metazoa</taxon>
        <taxon>Ecdysozoa</taxon>
        <taxon>Arthropoda</taxon>
        <taxon>Crustacea</taxon>
        <taxon>Multicrustacea</taxon>
        <taxon>Hexanauplia</taxon>
        <taxon>Copepoda</taxon>
        <taxon>Siphonostomatoida</taxon>
        <taxon>Caligidae</taxon>
        <taxon>Caligus</taxon>
    </lineage>
</organism>
<gene>
    <name evidence="1" type="ORF">FKW44_014003</name>
</gene>
<dbReference type="OrthoDB" id="6352818at2759"/>
<evidence type="ECO:0000313" key="2">
    <source>
        <dbReference type="Proteomes" id="UP000595437"/>
    </source>
</evidence>
<dbReference type="PANTHER" id="PTHR45913">
    <property type="entry name" value="EPM2A-INTERACTING PROTEIN 1"/>
    <property type="match status" value="1"/>
</dbReference>
<keyword evidence="2" id="KW-1185">Reference proteome</keyword>
<dbReference type="AlphaFoldDB" id="A0A7T8JZM3"/>
<evidence type="ECO:0000313" key="1">
    <source>
        <dbReference type="EMBL" id="QQP40076.1"/>
    </source>
</evidence>
<dbReference type="Proteomes" id="UP000595437">
    <property type="component" value="Chromosome 9"/>
</dbReference>
<protein>
    <submittedName>
        <fullName evidence="1">Uncharacterized protein</fullName>
    </submittedName>
</protein>
<proteinExistence type="predicted"/>
<name>A0A7T8JZM3_CALRO</name>